<dbReference type="SMR" id="A0A3B6SDG9"/>
<reference evidence="4" key="1">
    <citation type="submission" date="2018-08" db="EMBL/GenBank/DDBJ databases">
        <authorList>
            <person name="Rossello M."/>
        </authorList>
    </citation>
    <scope>NUCLEOTIDE SEQUENCE [LARGE SCALE GENOMIC DNA]</scope>
    <source>
        <strain evidence="4">cv. Chinese Spring</strain>
    </source>
</reference>
<evidence type="ECO:0000256" key="2">
    <source>
        <dbReference type="SAM" id="SignalP"/>
    </source>
</evidence>
<organism evidence="4">
    <name type="scientific">Triticum aestivum</name>
    <name type="common">Wheat</name>
    <dbReference type="NCBI Taxonomy" id="4565"/>
    <lineage>
        <taxon>Eukaryota</taxon>
        <taxon>Viridiplantae</taxon>
        <taxon>Streptophyta</taxon>
        <taxon>Embryophyta</taxon>
        <taxon>Tracheophyta</taxon>
        <taxon>Spermatophyta</taxon>
        <taxon>Magnoliopsida</taxon>
        <taxon>Liliopsida</taxon>
        <taxon>Poales</taxon>
        <taxon>Poaceae</taxon>
        <taxon>BOP clade</taxon>
        <taxon>Pooideae</taxon>
        <taxon>Triticodae</taxon>
        <taxon>Triticeae</taxon>
        <taxon>Triticinae</taxon>
        <taxon>Triticum</taxon>
    </lineage>
</organism>
<name>A0A3B6SDG9_WHEAT</name>
<dbReference type="GO" id="GO:0016491">
    <property type="term" value="F:oxidoreductase activity"/>
    <property type="evidence" value="ECO:0007669"/>
    <property type="project" value="UniProtKB-ARBA"/>
</dbReference>
<dbReference type="GO" id="GO:0071949">
    <property type="term" value="F:FAD binding"/>
    <property type="evidence" value="ECO:0007669"/>
    <property type="project" value="InterPro"/>
</dbReference>
<dbReference type="Gramene" id="TraesCS7B03G0071200.1">
    <property type="protein sequence ID" value="TraesCS7B03G0071200.1.CDS1"/>
    <property type="gene ID" value="TraesCS7B03G0071200"/>
</dbReference>
<dbReference type="Proteomes" id="UP000019116">
    <property type="component" value="Chromosome 7B"/>
</dbReference>
<dbReference type="Gene3D" id="3.30.43.10">
    <property type="entry name" value="Uridine Diphospho-n-acetylenolpyruvylglucosamine Reductase, domain 2"/>
    <property type="match status" value="1"/>
</dbReference>
<comment type="cofactor">
    <cofactor evidence="1">
        <name>FAD</name>
        <dbReference type="ChEBI" id="CHEBI:57692"/>
    </cofactor>
</comment>
<evidence type="ECO:0000313" key="5">
    <source>
        <dbReference type="Proteomes" id="UP000019116"/>
    </source>
</evidence>
<accession>A0A3B6SDG9</accession>
<sequence>MASRRSLALGLLFGLLSCYASVVPSVASSDGFLQCLSAAMPKQLLYTQGSPSFTSVLASSIRNAKFSTPGTVRPLCIVTPTNASHVQAAVVCGRRHDVRVRVRSGGHDYEGLSYRSERPEAFAVVDLANLRSVRVDREAATA</sequence>
<proteinExistence type="predicted"/>
<dbReference type="PROSITE" id="PS51257">
    <property type="entry name" value="PROKAR_LIPOPROTEIN"/>
    <property type="match status" value="1"/>
</dbReference>
<dbReference type="AlphaFoldDB" id="A0A3B6SDG9"/>
<dbReference type="Gramene" id="TraesLAC7B03G04003920.1">
    <property type="protein sequence ID" value="TraesLAC7B03G04003920.1.CDS1"/>
    <property type="gene ID" value="TraesLAC7B03G04003920"/>
</dbReference>
<dbReference type="Gramene" id="TraesROB_scaffold_000426_01G000500.1">
    <property type="protein sequence ID" value="TraesROB_scaffold_000426_01G000500.1"/>
    <property type="gene ID" value="TraesROB_scaffold_000426_01G000500"/>
</dbReference>
<dbReference type="InterPro" id="IPR036318">
    <property type="entry name" value="FAD-bd_PCMH-like_sf"/>
</dbReference>
<dbReference type="Gramene" id="TraesCLE_scaffold_003810_01G000500.1">
    <property type="protein sequence ID" value="TraesCLE_scaffold_003810_01G000500.1"/>
    <property type="gene ID" value="TraesCLE_scaffold_003810_01G000500"/>
</dbReference>
<dbReference type="PROSITE" id="PS51387">
    <property type="entry name" value="FAD_PCMH"/>
    <property type="match status" value="1"/>
</dbReference>
<protein>
    <recommendedName>
        <fullName evidence="3">FAD-binding PCMH-type domain-containing protein</fullName>
    </recommendedName>
</protein>
<keyword evidence="2" id="KW-0732">Signal</keyword>
<dbReference type="InterPro" id="IPR016167">
    <property type="entry name" value="FAD-bd_PCMH_sub1"/>
</dbReference>
<dbReference type="EnsemblPlants" id="TraesCS7B02G025900.1">
    <property type="protein sequence ID" value="TraesCS7B02G025900.1.cds1"/>
    <property type="gene ID" value="TraesCS7B02G025900"/>
</dbReference>
<dbReference type="SUPFAM" id="SSF56176">
    <property type="entry name" value="FAD-binding/transporter-associated domain-like"/>
    <property type="match status" value="1"/>
</dbReference>
<dbReference type="OMA" id="YTRENTP"/>
<dbReference type="PANTHER" id="PTHR32448">
    <property type="entry name" value="OS08G0158400 PROTEIN"/>
    <property type="match status" value="1"/>
</dbReference>
<dbReference type="STRING" id="4565.A0A3B6SDG9"/>
<keyword evidence="5" id="KW-1185">Reference proteome</keyword>
<dbReference type="Gramene" id="TraesSYM5B03G02951000.1">
    <property type="protein sequence ID" value="TraesSYM5B03G02951000.1.CDS1"/>
    <property type="gene ID" value="TraesSYM5B03G02951000"/>
</dbReference>
<evidence type="ECO:0000259" key="3">
    <source>
        <dbReference type="PROSITE" id="PS51387"/>
    </source>
</evidence>
<dbReference type="Pfam" id="PF01565">
    <property type="entry name" value="FAD_binding_4"/>
    <property type="match status" value="1"/>
</dbReference>
<dbReference type="OrthoDB" id="407275at2759"/>
<dbReference type="Gramene" id="TraesCS7B02G025900.1">
    <property type="protein sequence ID" value="TraesCS7B02G025900.1.cds1"/>
    <property type="gene ID" value="TraesCS7B02G025900"/>
</dbReference>
<dbReference type="Gramene" id="TraesCAD_scaffold_001624_01G000500.1">
    <property type="protein sequence ID" value="TraesCAD_scaffold_001624_01G000500.1"/>
    <property type="gene ID" value="TraesCAD_scaffold_001624_01G000500"/>
</dbReference>
<feature type="chain" id="PRO_5043180449" description="FAD-binding PCMH-type domain-containing protein" evidence="2">
    <location>
        <begin position="21"/>
        <end position="142"/>
    </location>
</feature>
<evidence type="ECO:0000256" key="1">
    <source>
        <dbReference type="ARBA" id="ARBA00001974"/>
    </source>
</evidence>
<feature type="domain" description="FAD-binding PCMH-type" evidence="3">
    <location>
        <begin position="70"/>
        <end position="142"/>
    </location>
</feature>
<reference evidence="4" key="2">
    <citation type="submission" date="2018-10" db="UniProtKB">
        <authorList>
            <consortium name="EnsemblPlants"/>
        </authorList>
    </citation>
    <scope>IDENTIFICATION</scope>
</reference>
<dbReference type="Gramene" id="TraesWEE_scaffold_005705_01G000200.1">
    <property type="protein sequence ID" value="TraesWEE_scaffold_005705_01G000200.1"/>
    <property type="gene ID" value="TraesWEE_scaffold_005705_01G000200"/>
</dbReference>
<dbReference type="Gramene" id="TraesKAR7B01G0020100.1">
    <property type="protein sequence ID" value="cds.TraesKAR7B01G0020100.1"/>
    <property type="gene ID" value="TraesKAR7B01G0020100"/>
</dbReference>
<dbReference type="InterPro" id="IPR006094">
    <property type="entry name" value="Oxid_FAD_bind_N"/>
</dbReference>
<dbReference type="InterPro" id="IPR016166">
    <property type="entry name" value="FAD-bd_PCMH"/>
</dbReference>
<feature type="signal peptide" evidence="2">
    <location>
        <begin position="1"/>
        <end position="20"/>
    </location>
</feature>
<evidence type="ECO:0000313" key="4">
    <source>
        <dbReference type="EnsemblPlants" id="TraesCS7B02G025900.1.cds1"/>
    </source>
</evidence>